<evidence type="ECO:0000313" key="3">
    <source>
        <dbReference type="Proteomes" id="UP000501690"/>
    </source>
</evidence>
<evidence type="ECO:0000256" key="1">
    <source>
        <dbReference type="SAM" id="MobiDB-lite"/>
    </source>
</evidence>
<dbReference type="Proteomes" id="UP000501690">
    <property type="component" value="Linkage Group LG9"/>
</dbReference>
<keyword evidence="3" id="KW-1185">Reference proteome</keyword>
<dbReference type="AlphaFoldDB" id="A0A4D6N2H9"/>
<feature type="region of interest" description="Disordered" evidence="1">
    <location>
        <begin position="1"/>
        <end position="22"/>
    </location>
</feature>
<evidence type="ECO:0000313" key="2">
    <source>
        <dbReference type="EMBL" id="QCE07061.1"/>
    </source>
</evidence>
<protein>
    <submittedName>
        <fullName evidence="2">Uncharacterized protein</fullName>
    </submittedName>
</protein>
<sequence>MKSESRAAEAEARAAKAEARAIEAQREKKKAWSLDGYGGIRAHGQRQRCDDSLATITVVSSDDEPLLLDTNNTTLARDTRSSFFTATNDTNLRLRPHRRAITLRSTSREALLHQRLLLRFSSAFETRAAPIPFTAARPYLMNEDDGKMIEMNVCCWNGDYGPV</sequence>
<proteinExistence type="predicted"/>
<reference evidence="2 3" key="1">
    <citation type="submission" date="2019-04" db="EMBL/GenBank/DDBJ databases">
        <title>An improved genome assembly and genetic linkage map for asparagus bean, Vigna unguiculata ssp. sesquipedialis.</title>
        <authorList>
            <person name="Xia Q."/>
            <person name="Zhang R."/>
            <person name="Dong Y."/>
        </authorList>
    </citation>
    <scope>NUCLEOTIDE SEQUENCE [LARGE SCALE GENOMIC DNA]</scope>
    <source>
        <tissue evidence="2">Leaf</tissue>
    </source>
</reference>
<name>A0A4D6N2H9_VIGUN</name>
<gene>
    <name evidence="2" type="ORF">DEO72_LG9g2077</name>
</gene>
<accession>A0A4D6N2H9</accession>
<dbReference type="EMBL" id="CP039353">
    <property type="protein sequence ID" value="QCE07061.1"/>
    <property type="molecule type" value="Genomic_DNA"/>
</dbReference>
<organism evidence="2 3">
    <name type="scientific">Vigna unguiculata</name>
    <name type="common">Cowpea</name>
    <dbReference type="NCBI Taxonomy" id="3917"/>
    <lineage>
        <taxon>Eukaryota</taxon>
        <taxon>Viridiplantae</taxon>
        <taxon>Streptophyta</taxon>
        <taxon>Embryophyta</taxon>
        <taxon>Tracheophyta</taxon>
        <taxon>Spermatophyta</taxon>
        <taxon>Magnoliopsida</taxon>
        <taxon>eudicotyledons</taxon>
        <taxon>Gunneridae</taxon>
        <taxon>Pentapetalae</taxon>
        <taxon>rosids</taxon>
        <taxon>fabids</taxon>
        <taxon>Fabales</taxon>
        <taxon>Fabaceae</taxon>
        <taxon>Papilionoideae</taxon>
        <taxon>50 kb inversion clade</taxon>
        <taxon>NPAAA clade</taxon>
        <taxon>indigoferoid/millettioid clade</taxon>
        <taxon>Phaseoleae</taxon>
        <taxon>Vigna</taxon>
    </lineage>
</organism>